<dbReference type="PANTHER" id="PTHR24320:SF148">
    <property type="entry name" value="NAD(P)-BINDING ROSSMANN-FOLD SUPERFAMILY PROTEIN"/>
    <property type="match status" value="1"/>
</dbReference>
<gene>
    <name evidence="3" type="ORF">PQ477_11060</name>
</gene>
<accession>A0ABY7VZD3</accession>
<dbReference type="SUPFAM" id="SSF51735">
    <property type="entry name" value="NAD(P)-binding Rossmann-fold domains"/>
    <property type="match status" value="1"/>
</dbReference>
<dbReference type="InterPro" id="IPR002347">
    <property type="entry name" value="SDR_fam"/>
</dbReference>
<evidence type="ECO:0000313" key="3">
    <source>
        <dbReference type="EMBL" id="WDF02062.1"/>
    </source>
</evidence>
<organism evidence="3 4">
    <name type="scientific">Shouchella hunanensis</name>
    <dbReference type="NCBI Taxonomy" id="766894"/>
    <lineage>
        <taxon>Bacteria</taxon>
        <taxon>Bacillati</taxon>
        <taxon>Bacillota</taxon>
        <taxon>Bacilli</taxon>
        <taxon>Bacillales</taxon>
        <taxon>Bacillaceae</taxon>
        <taxon>Shouchella</taxon>
    </lineage>
</organism>
<sequence length="279" mass="31721">MNNSIKTALITGASRGIGLELTKKLISEGWSVIALIRSNFPENEIDIKMKIKEGKIRIYKADLSNFTELKLTINSIKENEEVIDILFNNAGGSFDKKYYSAQSRELHFELHTVVPYILLFELKSLLKKGSDKLIVNTSTNAFKFINKITYENLMRPKKFKKLIGPYSTSKLAMSLWSQEISSELSKEGLKILCVDPGGNNTLRNDRKNGIPFFLIHITKWFFPHPSKGAELLYNASIGRPPHQTGSYVTNGKKGELKFKEYSKSILAEIQSIYLKDYLK</sequence>
<evidence type="ECO:0000256" key="1">
    <source>
        <dbReference type="ARBA" id="ARBA00006484"/>
    </source>
</evidence>
<dbReference type="InterPro" id="IPR020904">
    <property type="entry name" value="Sc_DH/Rdtase_CS"/>
</dbReference>
<name>A0ABY7VZD3_9BACI</name>
<comment type="similarity">
    <text evidence="1">Belongs to the short-chain dehydrogenases/reductases (SDR) family.</text>
</comment>
<keyword evidence="4" id="KW-1185">Reference proteome</keyword>
<evidence type="ECO:0000256" key="2">
    <source>
        <dbReference type="ARBA" id="ARBA00023002"/>
    </source>
</evidence>
<dbReference type="PANTHER" id="PTHR24320">
    <property type="entry name" value="RETINOL DEHYDROGENASE"/>
    <property type="match status" value="1"/>
</dbReference>
<dbReference type="PROSITE" id="PS00061">
    <property type="entry name" value="ADH_SHORT"/>
    <property type="match status" value="1"/>
</dbReference>
<dbReference type="Pfam" id="PF00106">
    <property type="entry name" value="adh_short"/>
    <property type="match status" value="1"/>
</dbReference>
<protein>
    <submittedName>
        <fullName evidence="3">SDR family NAD(P)-dependent oxidoreductase</fullName>
    </submittedName>
</protein>
<proteinExistence type="inferred from homology"/>
<dbReference type="InterPro" id="IPR036291">
    <property type="entry name" value="NAD(P)-bd_dom_sf"/>
</dbReference>
<dbReference type="Gene3D" id="3.40.50.720">
    <property type="entry name" value="NAD(P)-binding Rossmann-like Domain"/>
    <property type="match status" value="1"/>
</dbReference>
<reference evidence="3 4" key="1">
    <citation type="submission" date="2023-02" db="EMBL/GenBank/DDBJ databases">
        <authorList>
            <person name="Liu G."/>
        </authorList>
    </citation>
    <scope>NUCLEOTIDE SEQUENCE [LARGE SCALE GENOMIC DNA]</scope>
    <source>
        <strain evidence="3 4">DSM 23008</strain>
    </source>
</reference>
<dbReference type="PRINTS" id="PR00081">
    <property type="entry name" value="GDHRDH"/>
</dbReference>
<keyword evidence="2" id="KW-0560">Oxidoreductase</keyword>
<evidence type="ECO:0000313" key="4">
    <source>
        <dbReference type="Proteomes" id="UP001215143"/>
    </source>
</evidence>
<dbReference type="Proteomes" id="UP001215143">
    <property type="component" value="Chromosome"/>
</dbReference>
<dbReference type="RefSeq" id="WP_274271806.1">
    <property type="nucleotide sequence ID" value="NZ_CP117834.1"/>
</dbReference>
<dbReference type="EMBL" id="CP117834">
    <property type="protein sequence ID" value="WDF02062.1"/>
    <property type="molecule type" value="Genomic_DNA"/>
</dbReference>